<accession>A0A4C1TM32</accession>
<reference evidence="1 2" key="1">
    <citation type="journal article" date="2019" name="Commun. Biol.">
        <title>The bagworm genome reveals a unique fibroin gene that provides high tensile strength.</title>
        <authorList>
            <person name="Kono N."/>
            <person name="Nakamura H."/>
            <person name="Ohtoshi R."/>
            <person name="Tomita M."/>
            <person name="Numata K."/>
            <person name="Arakawa K."/>
        </authorList>
    </citation>
    <scope>NUCLEOTIDE SEQUENCE [LARGE SCALE GENOMIC DNA]</scope>
</reference>
<dbReference type="EMBL" id="BGZK01000064">
    <property type="protein sequence ID" value="GBP14497.1"/>
    <property type="molecule type" value="Genomic_DNA"/>
</dbReference>
<organism evidence="1 2">
    <name type="scientific">Eumeta variegata</name>
    <name type="common">Bagworm moth</name>
    <name type="synonym">Eumeta japonica</name>
    <dbReference type="NCBI Taxonomy" id="151549"/>
    <lineage>
        <taxon>Eukaryota</taxon>
        <taxon>Metazoa</taxon>
        <taxon>Ecdysozoa</taxon>
        <taxon>Arthropoda</taxon>
        <taxon>Hexapoda</taxon>
        <taxon>Insecta</taxon>
        <taxon>Pterygota</taxon>
        <taxon>Neoptera</taxon>
        <taxon>Endopterygota</taxon>
        <taxon>Lepidoptera</taxon>
        <taxon>Glossata</taxon>
        <taxon>Ditrysia</taxon>
        <taxon>Tineoidea</taxon>
        <taxon>Psychidae</taxon>
        <taxon>Oiketicinae</taxon>
        <taxon>Eumeta</taxon>
    </lineage>
</organism>
<name>A0A4C1TM32_EUMVA</name>
<evidence type="ECO:0000313" key="1">
    <source>
        <dbReference type="EMBL" id="GBP14497.1"/>
    </source>
</evidence>
<dbReference type="AlphaFoldDB" id="A0A4C1TM32"/>
<dbReference type="Proteomes" id="UP000299102">
    <property type="component" value="Unassembled WGS sequence"/>
</dbReference>
<sequence length="175" mass="20337">MPAQGCHYTNNYSMLNNRNVAAYNIHPPAVEPSERRQCNDLAACWAIAPENMASCRSIETVYLKAGNPLSADIFVLYTPTTSLERERDREKEKEHYCKTCCKKIFESAVAVTYVISIPNALVFRRGFHPHTDNFRSATRLRANSVRRKRLDRYLYDVRNTENEHTWRDPFHPDVI</sequence>
<comment type="caution">
    <text evidence="1">The sequence shown here is derived from an EMBL/GenBank/DDBJ whole genome shotgun (WGS) entry which is preliminary data.</text>
</comment>
<keyword evidence="2" id="KW-1185">Reference proteome</keyword>
<proteinExistence type="predicted"/>
<evidence type="ECO:0000313" key="2">
    <source>
        <dbReference type="Proteomes" id="UP000299102"/>
    </source>
</evidence>
<gene>
    <name evidence="1" type="ORF">EVAR_7776_1</name>
</gene>
<protein>
    <submittedName>
        <fullName evidence="1">Uncharacterized protein</fullName>
    </submittedName>
</protein>